<dbReference type="RefSeq" id="WP_207845817.1">
    <property type="nucleotide sequence ID" value="NZ_JAFVMH010000003.1"/>
</dbReference>
<dbReference type="PANTHER" id="PTHR30273:SF2">
    <property type="entry name" value="PROTEIN FECR"/>
    <property type="match status" value="1"/>
</dbReference>
<evidence type="ECO:0000259" key="1">
    <source>
        <dbReference type="Pfam" id="PF16220"/>
    </source>
</evidence>
<gene>
    <name evidence="2" type="ORF">J2D77_08320</name>
</gene>
<keyword evidence="3" id="KW-1185">Reference proteome</keyword>
<proteinExistence type="predicted"/>
<sequence>MTQPPDLWETAALWIARLHAENCSESDRNAFRCWLALDERHGMAIERLSEYWDWAGGVPVSAPSAPAVRSLPQAPPMGQPAGVHALPRRHVLAVAAMGGLAVLLPRRQAGAVAFIGTRAGEIRSVTLGPGHYCELDTESCIALSPRRPTVRLVAGQTLFSNRGADPMRISTGNAVLSVPAKASVDIRLYKTATDITAIAGESTVHGIRQSRIRQVLPSGRRLRIRADGTTEQDNPSLDELTAWTRHELLFRNVSLGTVVAEMNRYTTTPIRMDAPRASRRALSAVYHIGQEAGFLDGLAHLLPVRLNVSARGYDIYDL</sequence>
<protein>
    <submittedName>
        <fullName evidence="2">DUF4880 domain-containing protein</fullName>
    </submittedName>
</protein>
<dbReference type="GO" id="GO:0016989">
    <property type="term" value="F:sigma factor antagonist activity"/>
    <property type="evidence" value="ECO:0007669"/>
    <property type="project" value="TreeGrafter"/>
</dbReference>
<reference evidence="2" key="1">
    <citation type="submission" date="2021-03" db="EMBL/GenBank/DDBJ databases">
        <title>The complete genome sequence of Acetobacter sp. TBRC 12339.</title>
        <authorList>
            <person name="Charoenyingcharoen P."/>
            <person name="Yukphan P."/>
        </authorList>
    </citation>
    <scope>NUCLEOTIDE SEQUENCE</scope>
    <source>
        <strain evidence="2">TBRC 12339</strain>
    </source>
</reference>
<organism evidence="2 3">
    <name type="scientific">Acetobacter garciniae</name>
    <dbReference type="NCBI Taxonomy" id="2817435"/>
    <lineage>
        <taxon>Bacteria</taxon>
        <taxon>Pseudomonadati</taxon>
        <taxon>Pseudomonadota</taxon>
        <taxon>Alphaproteobacteria</taxon>
        <taxon>Acetobacterales</taxon>
        <taxon>Acetobacteraceae</taxon>
        <taxon>Acetobacter</taxon>
    </lineage>
</organism>
<comment type="caution">
    <text evidence="2">The sequence shown here is derived from an EMBL/GenBank/DDBJ whole genome shotgun (WGS) entry which is preliminary data.</text>
</comment>
<dbReference type="PIRSF" id="PIRSF018266">
    <property type="entry name" value="FecR"/>
    <property type="match status" value="1"/>
</dbReference>
<dbReference type="Pfam" id="PF16220">
    <property type="entry name" value="DUF4880"/>
    <property type="match status" value="1"/>
</dbReference>
<feature type="domain" description="FecR N-terminal" evidence="1">
    <location>
        <begin position="10"/>
        <end position="48"/>
    </location>
</feature>
<dbReference type="InterPro" id="IPR032623">
    <property type="entry name" value="FecR_N"/>
</dbReference>
<dbReference type="EMBL" id="JAFVMH010000003">
    <property type="protein sequence ID" value="MBO1325153.1"/>
    <property type="molecule type" value="Genomic_DNA"/>
</dbReference>
<evidence type="ECO:0000313" key="3">
    <source>
        <dbReference type="Proteomes" id="UP000664073"/>
    </source>
</evidence>
<name>A0A939HIP1_9PROT</name>
<dbReference type="AlphaFoldDB" id="A0A939HIP1"/>
<accession>A0A939HIP1</accession>
<dbReference type="Proteomes" id="UP000664073">
    <property type="component" value="Unassembled WGS sequence"/>
</dbReference>
<dbReference type="PANTHER" id="PTHR30273">
    <property type="entry name" value="PERIPLASMIC SIGNAL SENSOR AND SIGMA FACTOR ACTIVATOR FECR-RELATED"/>
    <property type="match status" value="1"/>
</dbReference>
<dbReference type="InterPro" id="IPR012373">
    <property type="entry name" value="Ferrdict_sens_TM"/>
</dbReference>
<evidence type="ECO:0000313" key="2">
    <source>
        <dbReference type="EMBL" id="MBO1325153.1"/>
    </source>
</evidence>